<dbReference type="Proteomes" id="UP001319870">
    <property type="component" value="Unassembled WGS sequence"/>
</dbReference>
<feature type="signal peptide" evidence="2">
    <location>
        <begin position="1"/>
        <end position="26"/>
    </location>
</feature>
<evidence type="ECO:0000313" key="3">
    <source>
        <dbReference type="EMBL" id="MCA5894189.1"/>
    </source>
</evidence>
<sequence>MSQGRRLLLGAMVAASVAACSLGPPAAPDDADPGTAAAEPSPGTSDGIAVDPDAAPEPEADDGEEPAAPRADGRPALPPLAELDAGGDPSSVVAVDEAWCAVVQPAATPDPGVWVEVYEVESDPGRAVEVTCGGAASCVGATLTHATPACAIAVVPPTPGTESVSTALNVRISCDSEELCEDYRARVTTGTRWVMPSPAPPAEEDGA</sequence>
<organism evidence="3 4">
    <name type="scientific">Isoptericola luteus</name>
    <dbReference type="NCBI Taxonomy" id="2879484"/>
    <lineage>
        <taxon>Bacteria</taxon>
        <taxon>Bacillati</taxon>
        <taxon>Actinomycetota</taxon>
        <taxon>Actinomycetes</taxon>
        <taxon>Micrococcales</taxon>
        <taxon>Promicromonosporaceae</taxon>
        <taxon>Isoptericola</taxon>
    </lineage>
</organism>
<feature type="chain" id="PRO_5045837909" evidence="2">
    <location>
        <begin position="27"/>
        <end position="207"/>
    </location>
</feature>
<reference evidence="3 4" key="1">
    <citation type="submission" date="2021-09" db="EMBL/GenBank/DDBJ databases">
        <title>Isoptericola luteus sp. nov., a novel bacterium isolated from Harbin, the capital city of Heilongjiang province.</title>
        <authorList>
            <person name="Li J."/>
        </authorList>
    </citation>
    <scope>NUCLEOTIDE SEQUENCE [LARGE SCALE GENOMIC DNA]</scope>
    <source>
        <strain evidence="3 4">NEAU-Y5</strain>
    </source>
</reference>
<keyword evidence="2" id="KW-0732">Signal</keyword>
<evidence type="ECO:0000313" key="4">
    <source>
        <dbReference type="Proteomes" id="UP001319870"/>
    </source>
</evidence>
<evidence type="ECO:0000256" key="2">
    <source>
        <dbReference type="SAM" id="SignalP"/>
    </source>
</evidence>
<dbReference type="EMBL" id="JAIXCQ010000008">
    <property type="protein sequence ID" value="MCA5894189.1"/>
    <property type="molecule type" value="Genomic_DNA"/>
</dbReference>
<comment type="caution">
    <text evidence="3">The sequence shown here is derived from an EMBL/GenBank/DDBJ whole genome shotgun (WGS) entry which is preliminary data.</text>
</comment>
<dbReference type="PROSITE" id="PS51318">
    <property type="entry name" value="TAT"/>
    <property type="match status" value="1"/>
</dbReference>
<gene>
    <name evidence="3" type="ORF">LEP48_12645</name>
</gene>
<name>A0ABS7ZKM0_9MICO</name>
<feature type="compositionally biased region" description="Acidic residues" evidence="1">
    <location>
        <begin position="54"/>
        <end position="65"/>
    </location>
</feature>
<proteinExistence type="predicted"/>
<dbReference type="RefSeq" id="WP_225565953.1">
    <property type="nucleotide sequence ID" value="NZ_JAIXCQ010000008.1"/>
</dbReference>
<dbReference type="PROSITE" id="PS51257">
    <property type="entry name" value="PROKAR_LIPOPROTEIN"/>
    <property type="match status" value="1"/>
</dbReference>
<accession>A0ABS7ZKM0</accession>
<dbReference type="InterPro" id="IPR006311">
    <property type="entry name" value="TAT_signal"/>
</dbReference>
<protein>
    <submittedName>
        <fullName evidence="3">Uncharacterized protein</fullName>
    </submittedName>
</protein>
<keyword evidence="4" id="KW-1185">Reference proteome</keyword>
<feature type="region of interest" description="Disordered" evidence="1">
    <location>
        <begin position="21"/>
        <end position="89"/>
    </location>
</feature>
<evidence type="ECO:0000256" key="1">
    <source>
        <dbReference type="SAM" id="MobiDB-lite"/>
    </source>
</evidence>